<comment type="caution">
    <text evidence="1">The sequence shown here is derived from an EMBL/GenBank/DDBJ whole genome shotgun (WGS) entry which is preliminary data.</text>
</comment>
<name>A0ACC3CWC2_9PEZI</name>
<dbReference type="Proteomes" id="UP001186974">
    <property type="component" value="Unassembled WGS sequence"/>
</dbReference>
<reference evidence="1" key="1">
    <citation type="submission" date="2024-09" db="EMBL/GenBank/DDBJ databases">
        <title>Black Yeasts Isolated from many extreme environments.</title>
        <authorList>
            <person name="Coleine C."/>
            <person name="Stajich J.E."/>
            <person name="Selbmann L."/>
        </authorList>
    </citation>
    <scope>NUCLEOTIDE SEQUENCE</scope>
    <source>
        <strain evidence="1">CCFEE 5737</strain>
    </source>
</reference>
<sequence length="100" mass="11289">TNALYRGFYEPKIATPMLHFLGSVDTVVEEKRSLRLVEACVDQGGEVNKRVVYHPGGHFLPSSQREYVNALIAFIKETTEENGADARKGEERAEDMEMPF</sequence>
<organism evidence="1 2">
    <name type="scientific">Coniosporium uncinatum</name>
    <dbReference type="NCBI Taxonomy" id="93489"/>
    <lineage>
        <taxon>Eukaryota</taxon>
        <taxon>Fungi</taxon>
        <taxon>Dikarya</taxon>
        <taxon>Ascomycota</taxon>
        <taxon>Pezizomycotina</taxon>
        <taxon>Dothideomycetes</taxon>
        <taxon>Dothideomycetes incertae sedis</taxon>
        <taxon>Coniosporium</taxon>
    </lineage>
</organism>
<feature type="non-terminal residue" evidence="1">
    <location>
        <position position="1"/>
    </location>
</feature>
<protein>
    <submittedName>
        <fullName evidence="1">Uncharacterized protein</fullName>
    </submittedName>
</protein>
<gene>
    <name evidence="1" type="ORF">LTS18_013424</name>
</gene>
<proteinExistence type="predicted"/>
<evidence type="ECO:0000313" key="1">
    <source>
        <dbReference type="EMBL" id="KAK3046211.1"/>
    </source>
</evidence>
<keyword evidence="2" id="KW-1185">Reference proteome</keyword>
<dbReference type="EMBL" id="JAWDJW010010483">
    <property type="protein sequence ID" value="KAK3046211.1"/>
    <property type="molecule type" value="Genomic_DNA"/>
</dbReference>
<accession>A0ACC3CWC2</accession>
<evidence type="ECO:0000313" key="2">
    <source>
        <dbReference type="Proteomes" id="UP001186974"/>
    </source>
</evidence>